<proteinExistence type="predicted"/>
<evidence type="ECO:0000256" key="3">
    <source>
        <dbReference type="ARBA" id="ARBA00022989"/>
    </source>
</evidence>
<organism evidence="8 9">
    <name type="scientific">Trichoderma arundinaceum</name>
    <dbReference type="NCBI Taxonomy" id="490622"/>
    <lineage>
        <taxon>Eukaryota</taxon>
        <taxon>Fungi</taxon>
        <taxon>Dikarya</taxon>
        <taxon>Ascomycota</taxon>
        <taxon>Pezizomycotina</taxon>
        <taxon>Sordariomycetes</taxon>
        <taxon>Hypocreomycetidae</taxon>
        <taxon>Hypocreales</taxon>
        <taxon>Hypocreaceae</taxon>
        <taxon>Trichoderma</taxon>
    </lineage>
</organism>
<evidence type="ECO:0000256" key="6">
    <source>
        <dbReference type="SAM" id="Phobius"/>
    </source>
</evidence>
<dbReference type="GO" id="GO:0016020">
    <property type="term" value="C:membrane"/>
    <property type="evidence" value="ECO:0007669"/>
    <property type="project" value="UniProtKB-SubCell"/>
</dbReference>
<dbReference type="PANTHER" id="PTHR15549:SF26">
    <property type="entry name" value="AXIAL BUDDING PATTERN PROTEIN 2-RELATED"/>
    <property type="match status" value="1"/>
</dbReference>
<dbReference type="STRING" id="490622.A0A395NKE2"/>
<keyword evidence="9" id="KW-1185">Reference proteome</keyword>
<dbReference type="EMBL" id="PXOA01000357">
    <property type="protein sequence ID" value="RFU76343.1"/>
    <property type="molecule type" value="Genomic_DNA"/>
</dbReference>
<keyword evidence="2 6" id="KW-0812">Transmembrane</keyword>
<keyword evidence="3 6" id="KW-1133">Transmembrane helix</keyword>
<evidence type="ECO:0000256" key="4">
    <source>
        <dbReference type="ARBA" id="ARBA00023136"/>
    </source>
</evidence>
<name>A0A395NKE2_TRIAR</name>
<dbReference type="PANTHER" id="PTHR15549">
    <property type="entry name" value="PAIRED IMMUNOGLOBULIN-LIKE TYPE 2 RECEPTOR"/>
    <property type="match status" value="1"/>
</dbReference>
<keyword evidence="7" id="KW-0732">Signal</keyword>
<accession>A0A395NKE2</accession>
<keyword evidence="4 6" id="KW-0472">Membrane</keyword>
<gene>
    <name evidence="8" type="ORF">TARUN_5896</name>
</gene>
<feature type="transmembrane region" description="Helical" evidence="6">
    <location>
        <begin position="209"/>
        <end position="232"/>
    </location>
</feature>
<evidence type="ECO:0000313" key="8">
    <source>
        <dbReference type="EMBL" id="RFU76343.1"/>
    </source>
</evidence>
<feature type="compositionally biased region" description="Low complexity" evidence="5">
    <location>
        <begin position="152"/>
        <end position="207"/>
    </location>
</feature>
<dbReference type="GO" id="GO:0071944">
    <property type="term" value="C:cell periphery"/>
    <property type="evidence" value="ECO:0007669"/>
    <property type="project" value="UniProtKB-ARBA"/>
</dbReference>
<evidence type="ECO:0000313" key="9">
    <source>
        <dbReference type="Proteomes" id="UP000266272"/>
    </source>
</evidence>
<feature type="chain" id="PRO_5017395212" evidence="7">
    <location>
        <begin position="17"/>
        <end position="306"/>
    </location>
</feature>
<reference evidence="8 9" key="1">
    <citation type="journal article" date="2018" name="PLoS Pathog.">
        <title>Evolution of structural diversity of trichothecenes, a family of toxins produced by plant pathogenic and entomopathogenic fungi.</title>
        <authorList>
            <person name="Proctor R.H."/>
            <person name="McCormick S.P."/>
            <person name="Kim H.S."/>
            <person name="Cardoza R.E."/>
            <person name="Stanley A.M."/>
            <person name="Lindo L."/>
            <person name="Kelly A."/>
            <person name="Brown D.W."/>
            <person name="Lee T."/>
            <person name="Vaughan M.M."/>
            <person name="Alexander N.J."/>
            <person name="Busman M."/>
            <person name="Gutierrez S."/>
        </authorList>
    </citation>
    <scope>NUCLEOTIDE SEQUENCE [LARGE SCALE GENOMIC DNA]</scope>
    <source>
        <strain evidence="8 9">IBT 40837</strain>
    </source>
</reference>
<dbReference type="Proteomes" id="UP000266272">
    <property type="component" value="Unassembled WGS sequence"/>
</dbReference>
<comment type="subcellular location">
    <subcellularLocation>
        <location evidence="1">Membrane</location>
        <topology evidence="1">Single-pass membrane protein</topology>
    </subcellularLocation>
</comment>
<protein>
    <submittedName>
        <fullName evidence="8">Uncharacterized protein</fullName>
    </submittedName>
</protein>
<feature type="region of interest" description="Disordered" evidence="5">
    <location>
        <begin position="149"/>
        <end position="207"/>
    </location>
</feature>
<dbReference type="InterPro" id="IPR051694">
    <property type="entry name" value="Immunoregulatory_rcpt-like"/>
</dbReference>
<dbReference type="OrthoDB" id="5215637at2759"/>
<evidence type="ECO:0000256" key="7">
    <source>
        <dbReference type="SAM" id="SignalP"/>
    </source>
</evidence>
<evidence type="ECO:0000256" key="5">
    <source>
        <dbReference type="SAM" id="MobiDB-lite"/>
    </source>
</evidence>
<evidence type="ECO:0000256" key="2">
    <source>
        <dbReference type="ARBA" id="ARBA00022692"/>
    </source>
</evidence>
<dbReference type="AlphaFoldDB" id="A0A395NKE2"/>
<feature type="signal peptide" evidence="7">
    <location>
        <begin position="1"/>
        <end position="16"/>
    </location>
</feature>
<sequence length="306" mass="31426">MLPLALLVAFAAQAKALCYYPDGSAASGDVPCTDSTQNSACCGTGYACLSNGICQATGDELQKPGATEFVRGSCTDKSWRSSGCQTFCVNPDEDFLAGGEGMAKCSNTSQDIYWCINSPNVELQKTQDPCDDQNAIVFFPGTPHAITTIGVTPSTTSQAPTSTSSSTTLATTTTSSSTTSTGTSTTTSSSSAATETAPPSSSKSSNGGVIGGAVGGSLGGVAIVAVLAFLFLRRRRRSSSSMNAGIHEMDYTPVAPKGSSSPLVPQHSMYPAEPVHNIGVLHEAPGSTQFELAKKHTPDNPMELPA</sequence>
<comment type="caution">
    <text evidence="8">The sequence shown here is derived from an EMBL/GenBank/DDBJ whole genome shotgun (WGS) entry which is preliminary data.</text>
</comment>
<evidence type="ECO:0000256" key="1">
    <source>
        <dbReference type="ARBA" id="ARBA00004167"/>
    </source>
</evidence>